<organism evidence="2 3">
    <name type="scientific">Frankliniella fusca</name>
    <dbReference type="NCBI Taxonomy" id="407009"/>
    <lineage>
        <taxon>Eukaryota</taxon>
        <taxon>Metazoa</taxon>
        <taxon>Ecdysozoa</taxon>
        <taxon>Arthropoda</taxon>
        <taxon>Hexapoda</taxon>
        <taxon>Insecta</taxon>
        <taxon>Pterygota</taxon>
        <taxon>Neoptera</taxon>
        <taxon>Paraneoptera</taxon>
        <taxon>Thysanoptera</taxon>
        <taxon>Terebrantia</taxon>
        <taxon>Thripoidea</taxon>
        <taxon>Thripidae</taxon>
        <taxon>Frankliniella</taxon>
    </lineage>
</organism>
<feature type="compositionally biased region" description="Basic and acidic residues" evidence="1">
    <location>
        <begin position="78"/>
        <end position="89"/>
    </location>
</feature>
<protein>
    <submittedName>
        <fullName evidence="2">Uncharacterized protein</fullName>
    </submittedName>
</protein>
<comment type="caution">
    <text evidence="2">The sequence shown here is derived from an EMBL/GenBank/DDBJ whole genome shotgun (WGS) entry which is preliminary data.</text>
</comment>
<name>A0AAE1HHM6_9NEOP</name>
<sequence length="424" mass="48093">MALSGPALNNPALVPTQTNPKYILLFTKGEDVYEFDEVDAELASPPTKPGGRPRKEEKLGMRLPRSHGAKGLSPLDPRMVDEAERKASPEDEPTENEDQETFQKPENQSTKAKLQNLGYPDLEDSNCIIKSLKHLASSNINLEKRIAQMLTPIKRILGYVKYVTDENEWKLLTKADKIREFMQIMMTTGGVEPSTAKNYIEHILKLMEYAQDRFFQDEGMPANPAESSEHCAPCTLRRYNGQLLLGYYAWVSCQLFLYRSDSRMMMSLCTSLMGDGTFGRALQPSYELYTIHGYKDGYHIPLTFFPLNGKSEELYPPSVWASVPTMEPATTNGAEAFHADFNAQFNSSHPNIFASISILQQVQAQTYLKINSVKNMESNYIRPKGIELKERRMTAWQEVLNGERTVYSYLLYMGSLNASMNKKK</sequence>
<evidence type="ECO:0000256" key="1">
    <source>
        <dbReference type="SAM" id="MobiDB-lite"/>
    </source>
</evidence>
<dbReference type="Proteomes" id="UP001219518">
    <property type="component" value="Unassembled WGS sequence"/>
</dbReference>
<evidence type="ECO:0000313" key="2">
    <source>
        <dbReference type="EMBL" id="KAK3921535.1"/>
    </source>
</evidence>
<gene>
    <name evidence="2" type="ORF">KUF71_010707</name>
</gene>
<keyword evidence="3" id="KW-1185">Reference proteome</keyword>
<accession>A0AAE1HHM6</accession>
<evidence type="ECO:0000313" key="3">
    <source>
        <dbReference type="Proteomes" id="UP001219518"/>
    </source>
</evidence>
<feature type="compositionally biased region" description="Polar residues" evidence="1">
    <location>
        <begin position="102"/>
        <end position="111"/>
    </location>
</feature>
<proteinExistence type="predicted"/>
<dbReference type="EMBL" id="JAHWGI010001037">
    <property type="protein sequence ID" value="KAK3921535.1"/>
    <property type="molecule type" value="Genomic_DNA"/>
</dbReference>
<feature type="region of interest" description="Disordered" evidence="1">
    <location>
        <begin position="37"/>
        <end position="111"/>
    </location>
</feature>
<reference evidence="2" key="2">
    <citation type="journal article" date="2023" name="BMC Genomics">
        <title>Pest status, molecular evolution, and epigenetic factors derived from the genome assembly of Frankliniella fusca, a thysanopteran phytovirus vector.</title>
        <authorList>
            <person name="Catto M.A."/>
            <person name="Labadie P.E."/>
            <person name="Jacobson A.L."/>
            <person name="Kennedy G.G."/>
            <person name="Srinivasan R."/>
            <person name="Hunt B.G."/>
        </authorList>
    </citation>
    <scope>NUCLEOTIDE SEQUENCE</scope>
    <source>
        <strain evidence="2">PL_HMW_Pooled</strain>
    </source>
</reference>
<reference evidence="2" key="1">
    <citation type="submission" date="2021-07" db="EMBL/GenBank/DDBJ databases">
        <authorList>
            <person name="Catto M.A."/>
            <person name="Jacobson A."/>
            <person name="Kennedy G."/>
            <person name="Labadie P."/>
            <person name="Hunt B.G."/>
            <person name="Srinivasan R."/>
        </authorList>
    </citation>
    <scope>NUCLEOTIDE SEQUENCE</scope>
    <source>
        <strain evidence="2">PL_HMW_Pooled</strain>
        <tissue evidence="2">Head</tissue>
    </source>
</reference>
<feature type="compositionally biased region" description="Acidic residues" evidence="1">
    <location>
        <begin position="90"/>
        <end position="100"/>
    </location>
</feature>
<dbReference type="AlphaFoldDB" id="A0AAE1HHM6"/>